<feature type="compositionally biased region" description="Basic residues" evidence="6">
    <location>
        <begin position="624"/>
        <end position="635"/>
    </location>
</feature>
<feature type="transmembrane region" description="Helical" evidence="7">
    <location>
        <begin position="353"/>
        <end position="371"/>
    </location>
</feature>
<keyword evidence="2" id="KW-0813">Transport</keyword>
<dbReference type="PANTHER" id="PTHR23501:SF191">
    <property type="entry name" value="VACUOLAR BASIC AMINO ACID TRANSPORTER 4"/>
    <property type="match status" value="1"/>
</dbReference>
<dbReference type="GO" id="GO:0015174">
    <property type="term" value="F:basic amino acid transmembrane transporter activity"/>
    <property type="evidence" value="ECO:0007669"/>
    <property type="project" value="TreeGrafter"/>
</dbReference>
<evidence type="ECO:0000256" key="3">
    <source>
        <dbReference type="ARBA" id="ARBA00022692"/>
    </source>
</evidence>
<evidence type="ECO:0000259" key="8">
    <source>
        <dbReference type="PROSITE" id="PS50850"/>
    </source>
</evidence>
<evidence type="ECO:0000256" key="1">
    <source>
        <dbReference type="ARBA" id="ARBA00004127"/>
    </source>
</evidence>
<dbReference type="GO" id="GO:0012505">
    <property type="term" value="C:endomembrane system"/>
    <property type="evidence" value="ECO:0007669"/>
    <property type="project" value="UniProtKB-SubCell"/>
</dbReference>
<sequence length="635" mass="68850">MVSLRPSENDPLIPRGSPPLTNNHEVPKSADLRRPASGPLEISRSTRYGILAGIWIANFLSTLNQTLVPTMLPSISSEFNQSNQASWLGTSYLLATCTFTPLYGRLCNVLGRKGAHQTALTFTGLGILLCGFSRNMETLILARFLSGIGGGGLLTTSSIVVSDMYSMRSRGLTQSIASIFGGMGLGFGGPFGGIITDWLGWRWAFLLQLPLFFISFGLTSYNLCYVTPGKGKSAKEVLKRIDYGGSFSLLLTVGSILLFLSARYNEGLPWSNTMVIVSLVTASISCVAFFIMELFVAREPVLAPFLLKQKIPVLVGMSNFLVASCNFSIIYFFPMWFQVVLLTNASTAGLHLVPNSVGLSLGSVFAGYMMHKTGKYKMINAVFGCLPFISTVMIASLREDSGPYLSWLCIAPLGFGNAVVLQTMLIALLVRLPESQMAVGTGFGQLFRGIGQVGGVAISSALFQAKLDTELRRRIHRPDAEELILKIRQSARLVNTLPLDLRKKAQESYAVSINAVFVFAACCTMLAYLVRVPIPDKDLDSQPKQQDAAPAEESGPSSLAPSINDPFIDSPDEAVENEDDDGQHILPGAVPHRRLSAFESVDSVMDLESDLVGESARKTGAHSSPRKNRTTKIDK</sequence>
<keyword evidence="10" id="KW-1185">Reference proteome</keyword>
<dbReference type="InterPro" id="IPR036259">
    <property type="entry name" value="MFS_trans_sf"/>
</dbReference>
<feature type="domain" description="Major facilitator superfamily (MFS) profile" evidence="8">
    <location>
        <begin position="50"/>
        <end position="538"/>
    </location>
</feature>
<reference evidence="9" key="1">
    <citation type="submission" date="2020-11" db="EMBL/GenBank/DDBJ databases">
        <authorList>
            <consortium name="DOE Joint Genome Institute"/>
            <person name="Ahrendt S."/>
            <person name="Riley R."/>
            <person name="Andreopoulos W."/>
            <person name="Labutti K."/>
            <person name="Pangilinan J."/>
            <person name="Ruiz-Duenas F.J."/>
            <person name="Barrasa J.M."/>
            <person name="Sanchez-Garcia M."/>
            <person name="Camarero S."/>
            <person name="Miyauchi S."/>
            <person name="Serrano A."/>
            <person name="Linde D."/>
            <person name="Babiker R."/>
            <person name="Drula E."/>
            <person name="Ayuso-Fernandez I."/>
            <person name="Pacheco R."/>
            <person name="Padilla G."/>
            <person name="Ferreira P."/>
            <person name="Barriuso J."/>
            <person name="Kellner H."/>
            <person name="Castanera R."/>
            <person name="Alfaro M."/>
            <person name="Ramirez L."/>
            <person name="Pisabarro A.G."/>
            <person name="Kuo A."/>
            <person name="Tritt A."/>
            <person name="Lipzen A."/>
            <person name="He G."/>
            <person name="Yan M."/>
            <person name="Ng V."/>
            <person name="Cullen D."/>
            <person name="Martin F."/>
            <person name="Rosso M.-N."/>
            <person name="Henrissat B."/>
            <person name="Hibbett D."/>
            <person name="Martinez A.T."/>
            <person name="Grigoriev I.V."/>
        </authorList>
    </citation>
    <scope>NUCLEOTIDE SEQUENCE</scope>
    <source>
        <strain evidence="9">CBS 247.69</strain>
    </source>
</reference>
<dbReference type="Gene3D" id="1.20.1250.20">
    <property type="entry name" value="MFS general substrate transporter like domains"/>
    <property type="match status" value="1"/>
</dbReference>
<protein>
    <submittedName>
        <fullName evidence="9">Major facilitator superfamily domain-containing protein</fullName>
    </submittedName>
</protein>
<dbReference type="EMBL" id="MU150292">
    <property type="protein sequence ID" value="KAF9460915.1"/>
    <property type="molecule type" value="Genomic_DNA"/>
</dbReference>
<organism evidence="9 10">
    <name type="scientific">Collybia nuda</name>
    <dbReference type="NCBI Taxonomy" id="64659"/>
    <lineage>
        <taxon>Eukaryota</taxon>
        <taxon>Fungi</taxon>
        <taxon>Dikarya</taxon>
        <taxon>Basidiomycota</taxon>
        <taxon>Agaricomycotina</taxon>
        <taxon>Agaricomycetes</taxon>
        <taxon>Agaricomycetidae</taxon>
        <taxon>Agaricales</taxon>
        <taxon>Tricholomatineae</taxon>
        <taxon>Clitocybaceae</taxon>
        <taxon>Collybia</taxon>
    </lineage>
</organism>
<dbReference type="AlphaFoldDB" id="A0A9P6CG65"/>
<feature type="transmembrane region" description="Helical" evidence="7">
    <location>
        <begin position="201"/>
        <end position="223"/>
    </location>
</feature>
<comment type="caution">
    <text evidence="9">The sequence shown here is derived from an EMBL/GenBank/DDBJ whole genome shotgun (WGS) entry which is preliminary data.</text>
</comment>
<feature type="transmembrane region" description="Helical" evidence="7">
    <location>
        <begin position="172"/>
        <end position="195"/>
    </location>
</feature>
<dbReference type="OrthoDB" id="3437016at2759"/>
<dbReference type="PANTHER" id="PTHR23501">
    <property type="entry name" value="MAJOR FACILITATOR SUPERFAMILY"/>
    <property type="match status" value="1"/>
</dbReference>
<accession>A0A9P6CG65</accession>
<feature type="transmembrane region" description="Helical" evidence="7">
    <location>
        <begin position="87"/>
        <end position="106"/>
    </location>
</feature>
<dbReference type="InterPro" id="IPR011701">
    <property type="entry name" value="MFS"/>
</dbReference>
<evidence type="ECO:0000256" key="6">
    <source>
        <dbReference type="SAM" id="MobiDB-lite"/>
    </source>
</evidence>
<name>A0A9P6CG65_9AGAR</name>
<dbReference type="InterPro" id="IPR020846">
    <property type="entry name" value="MFS_dom"/>
</dbReference>
<feature type="region of interest" description="Disordered" evidence="6">
    <location>
        <begin position="611"/>
        <end position="635"/>
    </location>
</feature>
<evidence type="ECO:0000313" key="10">
    <source>
        <dbReference type="Proteomes" id="UP000807353"/>
    </source>
</evidence>
<keyword evidence="5 7" id="KW-0472">Membrane</keyword>
<feature type="transmembrane region" description="Helical" evidence="7">
    <location>
        <begin position="404"/>
        <end position="430"/>
    </location>
</feature>
<feature type="transmembrane region" description="Helical" evidence="7">
    <location>
        <begin position="378"/>
        <end position="398"/>
    </location>
</feature>
<feature type="transmembrane region" description="Helical" evidence="7">
    <location>
        <begin position="243"/>
        <end position="262"/>
    </location>
</feature>
<keyword evidence="3 7" id="KW-0812">Transmembrane</keyword>
<evidence type="ECO:0000256" key="5">
    <source>
        <dbReference type="ARBA" id="ARBA00023136"/>
    </source>
</evidence>
<feature type="compositionally biased region" description="Acidic residues" evidence="6">
    <location>
        <begin position="570"/>
        <end position="581"/>
    </location>
</feature>
<feature type="region of interest" description="Disordered" evidence="6">
    <location>
        <begin position="1"/>
        <end position="38"/>
    </location>
</feature>
<feature type="transmembrane region" description="Helical" evidence="7">
    <location>
        <begin position="509"/>
        <end position="530"/>
    </location>
</feature>
<dbReference type="GO" id="GO:0005886">
    <property type="term" value="C:plasma membrane"/>
    <property type="evidence" value="ECO:0007669"/>
    <property type="project" value="TreeGrafter"/>
</dbReference>
<evidence type="ECO:0000256" key="4">
    <source>
        <dbReference type="ARBA" id="ARBA00022989"/>
    </source>
</evidence>
<dbReference type="GO" id="GO:0000329">
    <property type="term" value="C:fungal-type vacuole membrane"/>
    <property type="evidence" value="ECO:0007669"/>
    <property type="project" value="TreeGrafter"/>
</dbReference>
<keyword evidence="4 7" id="KW-1133">Transmembrane helix</keyword>
<evidence type="ECO:0000313" key="9">
    <source>
        <dbReference type="EMBL" id="KAF9460915.1"/>
    </source>
</evidence>
<dbReference type="PROSITE" id="PS50850">
    <property type="entry name" value="MFS"/>
    <property type="match status" value="1"/>
</dbReference>
<dbReference type="Proteomes" id="UP000807353">
    <property type="component" value="Unassembled WGS sequence"/>
</dbReference>
<dbReference type="Pfam" id="PF07690">
    <property type="entry name" value="MFS_1"/>
    <property type="match status" value="1"/>
</dbReference>
<evidence type="ECO:0000256" key="7">
    <source>
        <dbReference type="SAM" id="Phobius"/>
    </source>
</evidence>
<feature type="compositionally biased region" description="Basic and acidic residues" evidence="6">
    <location>
        <begin position="25"/>
        <end position="34"/>
    </location>
</feature>
<dbReference type="Gene3D" id="1.20.1720.10">
    <property type="entry name" value="Multidrug resistance protein D"/>
    <property type="match status" value="1"/>
</dbReference>
<feature type="transmembrane region" description="Helical" evidence="7">
    <location>
        <begin position="313"/>
        <end position="333"/>
    </location>
</feature>
<gene>
    <name evidence="9" type="ORF">BDZ94DRAFT_1290950</name>
</gene>
<evidence type="ECO:0000256" key="2">
    <source>
        <dbReference type="ARBA" id="ARBA00022448"/>
    </source>
</evidence>
<dbReference type="SUPFAM" id="SSF103473">
    <property type="entry name" value="MFS general substrate transporter"/>
    <property type="match status" value="1"/>
</dbReference>
<comment type="subcellular location">
    <subcellularLocation>
        <location evidence="1">Endomembrane system</location>
        <topology evidence="1">Multi-pass membrane protein</topology>
    </subcellularLocation>
</comment>
<proteinExistence type="predicted"/>
<feature type="transmembrane region" description="Helical" evidence="7">
    <location>
        <begin position="140"/>
        <end position="160"/>
    </location>
</feature>
<feature type="transmembrane region" description="Helical" evidence="7">
    <location>
        <begin position="274"/>
        <end position="292"/>
    </location>
</feature>
<feature type="transmembrane region" description="Helical" evidence="7">
    <location>
        <begin position="48"/>
        <end position="67"/>
    </location>
</feature>
<feature type="region of interest" description="Disordered" evidence="6">
    <location>
        <begin position="539"/>
        <end position="591"/>
    </location>
</feature>